<dbReference type="EMBL" id="LT882687">
    <property type="protein sequence ID" value="SMY29554.1"/>
    <property type="molecule type" value="Genomic_DNA"/>
</dbReference>
<evidence type="ECO:0008006" key="4">
    <source>
        <dbReference type="Google" id="ProtNLM"/>
    </source>
</evidence>
<reference evidence="2 3" key="1">
    <citation type="submission" date="2016-10" db="EMBL/GenBank/DDBJ databases">
        <authorList>
            <person name="Varghese N."/>
        </authorList>
    </citation>
    <scope>NUCLEOTIDE SEQUENCE [LARGE SCALE GENOMIC DNA]</scope>
</reference>
<protein>
    <recommendedName>
        <fullName evidence="4">F-box domain-containing protein</fullName>
    </recommendedName>
</protein>
<proteinExistence type="predicted"/>
<feature type="region of interest" description="Disordered" evidence="1">
    <location>
        <begin position="9"/>
        <end position="44"/>
    </location>
</feature>
<evidence type="ECO:0000313" key="3">
    <source>
        <dbReference type="Proteomes" id="UP000215453"/>
    </source>
</evidence>
<accession>A0A1Y6LYS7</accession>
<feature type="compositionally biased region" description="Polar residues" evidence="1">
    <location>
        <begin position="12"/>
        <end position="21"/>
    </location>
</feature>
<evidence type="ECO:0000313" key="2">
    <source>
        <dbReference type="EMBL" id="SMY29554.1"/>
    </source>
</evidence>
<evidence type="ECO:0000256" key="1">
    <source>
        <dbReference type="SAM" id="MobiDB-lite"/>
    </source>
</evidence>
<dbReference type="AlphaFoldDB" id="A0A1Y6LYS7"/>
<dbReference type="Proteomes" id="UP000215453">
    <property type="component" value="Chromosome 12"/>
</dbReference>
<sequence>MPPLWIKLEDMTVQTTELTTQRQEDTTADDEAPDGESATPNKNQLSHTSHVHYHVSPSNQQLASPPPERQDSHLLSLPAELKLTIYELVICTHIQVNVGPEGYHRPGLLATCKEIRADALSIFCSTHTFCFEITEFDFRLPLRFQQGLKEAKLKTDFKAVAYTKWKPNWANLIEWLKLFHSGEIKVALRGEMFHELNYRAAKAEVAMMFRIVEYMDDLSWERMEQYLCKSRPTLAASDPRWEK</sequence>
<organism evidence="2 3">
    <name type="scientific">Zymoseptoria tritici ST99CH_1A5</name>
    <dbReference type="NCBI Taxonomy" id="1276529"/>
    <lineage>
        <taxon>Eukaryota</taxon>
        <taxon>Fungi</taxon>
        <taxon>Dikarya</taxon>
        <taxon>Ascomycota</taxon>
        <taxon>Pezizomycotina</taxon>
        <taxon>Dothideomycetes</taxon>
        <taxon>Dothideomycetidae</taxon>
        <taxon>Mycosphaerellales</taxon>
        <taxon>Mycosphaerellaceae</taxon>
        <taxon>Zymoseptoria</taxon>
    </lineage>
</organism>
<name>A0A1Y6LYS7_ZYMTR</name>
<gene>
    <name evidence="2" type="ORF">ZT1A5_G11003</name>
</gene>